<dbReference type="PATRIC" id="fig|1227455.4.peg.59"/>
<gene>
    <name evidence="2" type="ORF">C449_00300</name>
</gene>
<dbReference type="GO" id="GO:0046872">
    <property type="term" value="F:metal ion binding"/>
    <property type="evidence" value="ECO:0007669"/>
    <property type="project" value="InterPro"/>
</dbReference>
<dbReference type="InterPro" id="IPR006121">
    <property type="entry name" value="HMA_dom"/>
</dbReference>
<comment type="caution">
    <text evidence="2">The sequence shown here is derived from an EMBL/GenBank/DDBJ whole genome shotgun (WGS) entry which is preliminary data.</text>
</comment>
<dbReference type="STRING" id="1227455.C449_00300"/>
<dbReference type="PROSITE" id="PS50846">
    <property type="entry name" value="HMA_2"/>
    <property type="match status" value="1"/>
</dbReference>
<proteinExistence type="predicted"/>
<dbReference type="AlphaFoldDB" id="M0MQF4"/>
<dbReference type="RefSeq" id="WP_006075854.1">
    <property type="nucleotide sequence ID" value="NZ_AOMD01000002.1"/>
</dbReference>
<dbReference type="EMBL" id="AOMD01000002">
    <property type="protein sequence ID" value="EMA47866.1"/>
    <property type="molecule type" value="Genomic_DNA"/>
</dbReference>
<organism evidence="2 3">
    <name type="scientific">Halococcus saccharolyticus DSM 5350</name>
    <dbReference type="NCBI Taxonomy" id="1227455"/>
    <lineage>
        <taxon>Archaea</taxon>
        <taxon>Methanobacteriati</taxon>
        <taxon>Methanobacteriota</taxon>
        <taxon>Stenosarchaea group</taxon>
        <taxon>Halobacteria</taxon>
        <taxon>Halobacteriales</taxon>
        <taxon>Halococcaceae</taxon>
        <taxon>Halococcus</taxon>
    </lineage>
</organism>
<sequence>MVEYTFEVSDMNCRSCENMLREGVTSLQGIATVETDSPTNTLVARGESGMEDRVRQAISETGYSVRE</sequence>
<evidence type="ECO:0000259" key="1">
    <source>
        <dbReference type="PROSITE" id="PS50846"/>
    </source>
</evidence>
<dbReference type="InParanoid" id="M0MQF4"/>
<reference evidence="2 3" key="1">
    <citation type="journal article" date="2014" name="PLoS Genet.">
        <title>Phylogenetically driven sequencing of extremely halophilic archaea reveals strategies for static and dynamic osmo-response.</title>
        <authorList>
            <person name="Becker E.A."/>
            <person name="Seitzer P.M."/>
            <person name="Tritt A."/>
            <person name="Larsen D."/>
            <person name="Krusor M."/>
            <person name="Yao A.I."/>
            <person name="Wu D."/>
            <person name="Madern D."/>
            <person name="Eisen J.A."/>
            <person name="Darling A.E."/>
            <person name="Facciotti M.T."/>
        </authorList>
    </citation>
    <scope>NUCLEOTIDE SEQUENCE [LARGE SCALE GENOMIC DNA]</scope>
    <source>
        <strain evidence="2 3">DSM 5350</strain>
    </source>
</reference>
<dbReference type="OrthoDB" id="44171at2157"/>
<name>M0MQF4_9EURY</name>
<accession>M0MQF4</accession>
<feature type="domain" description="HMA" evidence="1">
    <location>
        <begin position="2"/>
        <end position="66"/>
    </location>
</feature>
<dbReference type="CDD" id="cd00371">
    <property type="entry name" value="HMA"/>
    <property type="match status" value="1"/>
</dbReference>
<protein>
    <submittedName>
        <fullName evidence="2">Heavy metal transport/detoxification protein</fullName>
    </submittedName>
</protein>
<evidence type="ECO:0000313" key="2">
    <source>
        <dbReference type="EMBL" id="EMA47866.1"/>
    </source>
</evidence>
<dbReference type="InterPro" id="IPR036163">
    <property type="entry name" value="HMA_dom_sf"/>
</dbReference>
<dbReference type="SUPFAM" id="SSF55008">
    <property type="entry name" value="HMA, heavy metal-associated domain"/>
    <property type="match status" value="1"/>
</dbReference>
<dbReference type="Gene3D" id="3.30.70.100">
    <property type="match status" value="1"/>
</dbReference>
<dbReference type="Pfam" id="PF00403">
    <property type="entry name" value="HMA"/>
    <property type="match status" value="1"/>
</dbReference>
<evidence type="ECO:0000313" key="3">
    <source>
        <dbReference type="Proteomes" id="UP000011669"/>
    </source>
</evidence>
<keyword evidence="3" id="KW-1185">Reference proteome</keyword>
<dbReference type="Proteomes" id="UP000011669">
    <property type="component" value="Unassembled WGS sequence"/>
</dbReference>